<evidence type="ECO:0000259" key="11">
    <source>
        <dbReference type="PROSITE" id="PS50042"/>
    </source>
</evidence>
<feature type="transmembrane region" description="Helical" evidence="10">
    <location>
        <begin position="192"/>
        <end position="213"/>
    </location>
</feature>
<gene>
    <name evidence="12" type="ORF">GEV33_011995</name>
</gene>
<dbReference type="InterPro" id="IPR027359">
    <property type="entry name" value="Volt_channel_dom_sf"/>
</dbReference>
<evidence type="ECO:0000313" key="13">
    <source>
        <dbReference type="Proteomes" id="UP000719412"/>
    </source>
</evidence>
<feature type="transmembrane region" description="Helical" evidence="10">
    <location>
        <begin position="219"/>
        <end position="242"/>
    </location>
</feature>
<evidence type="ECO:0000313" key="12">
    <source>
        <dbReference type="EMBL" id="KAH0810796.1"/>
    </source>
</evidence>
<reference evidence="12" key="1">
    <citation type="journal article" date="2020" name="J Insects Food Feed">
        <title>The yellow mealworm (Tenebrio molitor) genome: a resource for the emerging insects as food and feed industry.</title>
        <authorList>
            <person name="Eriksson T."/>
            <person name="Andere A."/>
            <person name="Kelstrup H."/>
            <person name="Emery V."/>
            <person name="Picard C."/>
        </authorList>
    </citation>
    <scope>NUCLEOTIDE SEQUENCE</scope>
    <source>
        <strain evidence="12">Stoneville</strain>
        <tissue evidence="12">Whole head</tissue>
    </source>
</reference>
<evidence type="ECO:0000256" key="6">
    <source>
        <dbReference type="ARBA" id="ARBA00023053"/>
    </source>
</evidence>
<keyword evidence="8 10" id="KW-0472">Membrane</keyword>
<keyword evidence="7" id="KW-0406">Ion transport</keyword>
<organism evidence="12 13">
    <name type="scientific">Tenebrio molitor</name>
    <name type="common">Yellow mealworm beetle</name>
    <dbReference type="NCBI Taxonomy" id="7067"/>
    <lineage>
        <taxon>Eukaryota</taxon>
        <taxon>Metazoa</taxon>
        <taxon>Ecdysozoa</taxon>
        <taxon>Arthropoda</taxon>
        <taxon>Hexapoda</taxon>
        <taxon>Insecta</taxon>
        <taxon>Pterygota</taxon>
        <taxon>Neoptera</taxon>
        <taxon>Endopterygota</taxon>
        <taxon>Coleoptera</taxon>
        <taxon>Polyphaga</taxon>
        <taxon>Cucujiformia</taxon>
        <taxon>Tenebrionidae</taxon>
        <taxon>Tenebrio</taxon>
    </lineage>
</organism>
<dbReference type="GO" id="GO:0015385">
    <property type="term" value="F:sodium:proton antiporter activity"/>
    <property type="evidence" value="ECO:0007669"/>
    <property type="project" value="InterPro"/>
</dbReference>
<keyword evidence="9" id="KW-0739">Sodium transport</keyword>
<dbReference type="AlphaFoldDB" id="A0A8J6HAL1"/>
<evidence type="ECO:0000256" key="10">
    <source>
        <dbReference type="SAM" id="Phobius"/>
    </source>
</evidence>
<dbReference type="InterPro" id="IPR018422">
    <property type="entry name" value="Cation/H_exchanger_CPA1"/>
</dbReference>
<name>A0A8J6HAL1_TENMO</name>
<dbReference type="EMBL" id="JABDTM020027260">
    <property type="protein sequence ID" value="KAH0810796.1"/>
    <property type="molecule type" value="Genomic_DNA"/>
</dbReference>
<keyword evidence="4 10" id="KW-0812">Transmembrane</keyword>
<reference evidence="12" key="2">
    <citation type="submission" date="2021-08" db="EMBL/GenBank/DDBJ databases">
        <authorList>
            <person name="Eriksson T."/>
        </authorList>
    </citation>
    <scope>NUCLEOTIDE SEQUENCE</scope>
    <source>
        <strain evidence="12">Stoneville</strain>
        <tissue evidence="12">Whole head</tissue>
    </source>
</reference>
<evidence type="ECO:0000256" key="7">
    <source>
        <dbReference type="ARBA" id="ARBA00023065"/>
    </source>
</evidence>
<dbReference type="InterPro" id="IPR014710">
    <property type="entry name" value="RmlC-like_jellyroll"/>
</dbReference>
<dbReference type="GO" id="GO:0005886">
    <property type="term" value="C:plasma membrane"/>
    <property type="evidence" value="ECO:0007669"/>
    <property type="project" value="UniProtKB-SubCell"/>
</dbReference>
<dbReference type="GO" id="GO:0015386">
    <property type="term" value="F:potassium:proton antiporter activity"/>
    <property type="evidence" value="ECO:0007669"/>
    <property type="project" value="TreeGrafter"/>
</dbReference>
<sequence>MAAKDAQKRECDARCGTEMRQGEAVMKWPTKECGNVASVLACITLDRLGFNPREAIFSAPAQLLPCEDDYLGQKSGQRFSALTQLLLCVDDSLRREPGAPFQSVYLINKITCDKQAETVNLSLLPEYQNLMFLFGFLFVGCIIISILLRYEVAIPYNAFILFVGFLWGVLANNYTLVMAASSFRRISSEEILAVYVPAMVYSIAFCLDVHIFLKTLPQILIIAIPVAIFTTFAFGMMMKLLVDVTWASTMGLLFGLYCMPINPQRIVHFLRQDTTQTKHIAVLLEGEAVISLVIVDMVDNLILGHLYGLVVNWYQYLCLILRFIVIGLGVGYLLGLFGRYLLRKVYTDHLSVLVIIFALPFFTQAISEVYLSACGAVSVLVVGIMMGMERTAQSKEVNKLLVYIWQVTGIILDIIMCFTAALVTVIDAMPHLPMNQYTTILVSYLLYYVLRFVGFLLFSPIISRLSYGIDFKSVLVCVWGGIKGPYTLELVAQLVTEGLIKNLSTAQIMFVQIVGLYLLSVVINGSITRIMLNILGLTDISTARQINMSNCMRHIFTKRERTIAILKMDRFLADTNWPMVIEVTNMRHPYKLELQSEEDDSFFLGYRFAHCSDCKKDFPQEPTQKEMKDMTREAKMRILKAKKMSYSRQYENGMMSQEAIRILSQAVELAMDTDEAVIELDGLQKRSVWNIIDVIVIITTLVDIFYDITDLATKRHNSADDTVYKLRQTVDGLQLLRAIRLFRICEIFYPKLIRYLDTRVDSKMAFTYELGKSYAAGEAEILDMLPHMIDNKVIREEVKQKSEKDKVLVTKLLGLVQKEKPWIAITVKTKQAIRTILNSMREAIYQLRMAGWVDDYEEEKLTNELEELYKTVNGIKSVQPSAPKVIFKEVAWMSGDQPVIDFLFENVTVKKFEPGDVVFGEGQVADGIYIVVTGLFMITYKPEKNVIDSLHEYGRLPIVDYLSCTQYEEPVVDYIVSGNCIGELSTLTGRSYNCVITADAHSQVYVLKDGIIRRAMELSPDPIVGLECRIWKEISIRIAISLLMSVPTYQNFSQDQIKYALERSFMPNLSNFKIFAVTDMIQDIILIEGIAADYNSRESFIAPCCIPRTVQKLILPKSSLMNIPIDVDAKLLIIPEKDVDEYDVMMLAEETCEMTALMEALKYNPSSAPIITSRAIQCEMATRGTWISWIANEWKL</sequence>
<evidence type="ECO:0000256" key="1">
    <source>
        <dbReference type="ARBA" id="ARBA00004651"/>
    </source>
</evidence>
<keyword evidence="3" id="KW-1003">Cell membrane</keyword>
<proteinExistence type="predicted"/>
<feature type="transmembrane region" description="Helical" evidence="10">
    <location>
        <begin position="437"/>
        <end position="458"/>
    </location>
</feature>
<dbReference type="SUPFAM" id="SSF51206">
    <property type="entry name" value="cAMP-binding domain-like"/>
    <property type="match status" value="1"/>
</dbReference>
<dbReference type="GO" id="GO:0051453">
    <property type="term" value="P:regulation of intracellular pH"/>
    <property type="evidence" value="ECO:0007669"/>
    <property type="project" value="TreeGrafter"/>
</dbReference>
<dbReference type="Gene3D" id="2.60.120.10">
    <property type="entry name" value="Jelly Rolls"/>
    <property type="match status" value="1"/>
</dbReference>
<feature type="transmembrane region" description="Helical" evidence="10">
    <location>
        <begin position="288"/>
        <end position="307"/>
    </location>
</feature>
<dbReference type="GO" id="GO:0098719">
    <property type="term" value="P:sodium ion import across plasma membrane"/>
    <property type="evidence" value="ECO:0007669"/>
    <property type="project" value="TreeGrafter"/>
</dbReference>
<accession>A0A8J6HAL1</accession>
<evidence type="ECO:0000256" key="4">
    <source>
        <dbReference type="ARBA" id="ARBA00022692"/>
    </source>
</evidence>
<evidence type="ECO:0000256" key="5">
    <source>
        <dbReference type="ARBA" id="ARBA00022989"/>
    </source>
</evidence>
<keyword evidence="2" id="KW-0813">Transport</keyword>
<feature type="domain" description="Cyclic nucleotide-binding" evidence="11">
    <location>
        <begin position="903"/>
        <end position="1016"/>
    </location>
</feature>
<evidence type="ECO:0000256" key="9">
    <source>
        <dbReference type="ARBA" id="ARBA00023201"/>
    </source>
</evidence>
<evidence type="ECO:0000256" key="2">
    <source>
        <dbReference type="ARBA" id="ARBA00022448"/>
    </source>
</evidence>
<feature type="transmembrane region" description="Helical" evidence="10">
    <location>
        <begin position="502"/>
        <end position="523"/>
    </location>
</feature>
<comment type="subcellular location">
    <subcellularLocation>
        <location evidence="1">Cell membrane</location>
        <topology evidence="1">Multi-pass membrane protein</topology>
    </subcellularLocation>
</comment>
<keyword evidence="5 10" id="KW-1133">Transmembrane helix</keyword>
<feature type="transmembrane region" description="Helical" evidence="10">
    <location>
        <begin position="400"/>
        <end position="425"/>
    </location>
</feature>
<feature type="transmembrane region" description="Helical" evidence="10">
    <location>
        <begin position="313"/>
        <end position="334"/>
    </location>
</feature>
<dbReference type="Proteomes" id="UP000719412">
    <property type="component" value="Unassembled WGS sequence"/>
</dbReference>
<evidence type="ECO:0000256" key="8">
    <source>
        <dbReference type="ARBA" id="ARBA00023136"/>
    </source>
</evidence>
<dbReference type="Gene3D" id="1.20.120.350">
    <property type="entry name" value="Voltage-gated potassium channels. Chain C"/>
    <property type="match status" value="1"/>
</dbReference>
<protein>
    <recommendedName>
        <fullName evidence="11">Cyclic nucleotide-binding domain-containing protein</fullName>
    </recommendedName>
</protein>
<dbReference type="PROSITE" id="PS50042">
    <property type="entry name" value="CNMP_BINDING_3"/>
    <property type="match status" value="1"/>
</dbReference>
<feature type="transmembrane region" description="Helical" evidence="10">
    <location>
        <begin position="130"/>
        <end position="150"/>
    </location>
</feature>
<feature type="transmembrane region" description="Helical" evidence="10">
    <location>
        <begin position="156"/>
        <end position="180"/>
    </location>
</feature>
<feature type="transmembrane region" description="Helical" evidence="10">
    <location>
        <begin position="346"/>
        <end position="363"/>
    </location>
</feature>
<dbReference type="InterPro" id="IPR018490">
    <property type="entry name" value="cNMP-bd_dom_sf"/>
</dbReference>
<feature type="transmembrane region" description="Helical" evidence="10">
    <location>
        <begin position="369"/>
        <end position="388"/>
    </location>
</feature>
<dbReference type="InterPro" id="IPR000595">
    <property type="entry name" value="cNMP-bd_dom"/>
</dbReference>
<dbReference type="InterPro" id="IPR006153">
    <property type="entry name" value="Cation/H_exchanger_TM"/>
</dbReference>
<dbReference type="CDD" id="cd00038">
    <property type="entry name" value="CAP_ED"/>
    <property type="match status" value="1"/>
</dbReference>
<evidence type="ECO:0000256" key="3">
    <source>
        <dbReference type="ARBA" id="ARBA00022475"/>
    </source>
</evidence>
<comment type="caution">
    <text evidence="12">The sequence shown here is derived from an EMBL/GenBank/DDBJ whole genome shotgun (WGS) entry which is preliminary data.</text>
</comment>
<dbReference type="PANTHER" id="PTHR10110">
    <property type="entry name" value="SODIUM/HYDROGEN EXCHANGER"/>
    <property type="match status" value="1"/>
</dbReference>
<keyword evidence="6" id="KW-0915">Sodium</keyword>
<keyword evidence="13" id="KW-1185">Reference proteome</keyword>
<dbReference type="PANTHER" id="PTHR10110:SF86">
    <property type="entry name" value="SODIUM_HYDROGEN EXCHANGER 7"/>
    <property type="match status" value="1"/>
</dbReference>
<dbReference type="Pfam" id="PF00999">
    <property type="entry name" value="Na_H_Exchanger"/>
    <property type="match status" value="1"/>
</dbReference>